<dbReference type="PANTHER" id="PTHR24256">
    <property type="entry name" value="TRYPTASE-RELATED"/>
    <property type="match status" value="1"/>
</dbReference>
<dbReference type="SUPFAM" id="SSF50494">
    <property type="entry name" value="Trypsin-like serine proteases"/>
    <property type="match status" value="1"/>
</dbReference>
<organism evidence="5 6">
    <name type="scientific">Nesidiocoris tenuis</name>
    <dbReference type="NCBI Taxonomy" id="355587"/>
    <lineage>
        <taxon>Eukaryota</taxon>
        <taxon>Metazoa</taxon>
        <taxon>Ecdysozoa</taxon>
        <taxon>Arthropoda</taxon>
        <taxon>Hexapoda</taxon>
        <taxon>Insecta</taxon>
        <taxon>Pterygota</taxon>
        <taxon>Neoptera</taxon>
        <taxon>Paraneoptera</taxon>
        <taxon>Hemiptera</taxon>
        <taxon>Heteroptera</taxon>
        <taxon>Panheteroptera</taxon>
        <taxon>Cimicomorpha</taxon>
        <taxon>Miridae</taxon>
        <taxon>Dicyphina</taxon>
        <taxon>Nesidiocoris</taxon>
    </lineage>
</organism>
<gene>
    <name evidence="5" type="ORF">NTJ_15388</name>
</gene>
<evidence type="ECO:0000256" key="3">
    <source>
        <dbReference type="SAM" id="SignalP"/>
    </source>
</evidence>
<feature type="signal peptide" evidence="3">
    <location>
        <begin position="1"/>
        <end position="21"/>
    </location>
</feature>
<evidence type="ECO:0000313" key="5">
    <source>
        <dbReference type="EMBL" id="BET02570.1"/>
    </source>
</evidence>
<evidence type="ECO:0000313" key="6">
    <source>
        <dbReference type="Proteomes" id="UP001307889"/>
    </source>
</evidence>
<name>A0ABN7BFY4_9HEMI</name>
<evidence type="ECO:0000256" key="1">
    <source>
        <dbReference type="ARBA" id="ARBA00023157"/>
    </source>
</evidence>
<dbReference type="Proteomes" id="UP001307889">
    <property type="component" value="Chromosome 14"/>
</dbReference>
<dbReference type="Pfam" id="PF00089">
    <property type="entry name" value="Trypsin"/>
    <property type="match status" value="1"/>
</dbReference>
<dbReference type="EMBL" id="AP028922">
    <property type="protein sequence ID" value="BET02570.1"/>
    <property type="molecule type" value="Genomic_DNA"/>
</dbReference>
<evidence type="ECO:0000259" key="4">
    <source>
        <dbReference type="PROSITE" id="PS50240"/>
    </source>
</evidence>
<comment type="similarity">
    <text evidence="2">Belongs to the peptidase S1 family. CLIP subfamily.</text>
</comment>
<proteinExistence type="inferred from homology"/>
<dbReference type="Gene3D" id="2.40.10.10">
    <property type="entry name" value="Trypsin-like serine proteases"/>
    <property type="match status" value="1"/>
</dbReference>
<reference evidence="5 6" key="1">
    <citation type="submission" date="2023-09" db="EMBL/GenBank/DDBJ databases">
        <title>Nesidiocoris tenuis whole genome shotgun sequence.</title>
        <authorList>
            <person name="Shibata T."/>
            <person name="Shimoda M."/>
            <person name="Kobayashi T."/>
            <person name="Uehara T."/>
        </authorList>
    </citation>
    <scope>NUCLEOTIDE SEQUENCE [LARGE SCALE GENOMIC DNA]</scope>
    <source>
        <strain evidence="5 6">Japan</strain>
    </source>
</reference>
<dbReference type="InterPro" id="IPR009003">
    <property type="entry name" value="Peptidase_S1_PA"/>
</dbReference>
<keyword evidence="3" id="KW-0732">Signal</keyword>
<dbReference type="InterPro" id="IPR051487">
    <property type="entry name" value="Ser/Thr_Proteases_Immune/Dev"/>
</dbReference>
<dbReference type="InterPro" id="IPR043504">
    <property type="entry name" value="Peptidase_S1_PA_chymotrypsin"/>
</dbReference>
<dbReference type="SMART" id="SM00020">
    <property type="entry name" value="Tryp_SPc"/>
    <property type="match status" value="1"/>
</dbReference>
<keyword evidence="6" id="KW-1185">Reference proteome</keyword>
<sequence length="310" mass="34813">MAVQLTAKLLFLFGYVVNVLGNNDSKVIGGELAPVIPFIVSVQQYLEHHCGGSLLTLSNVLLACHCFSGFNIYQKMVNVTNTKIFRVVAGHTDLETKSKYQQIREVKSFLKHPRCWFGGRDPPKYDLALIVTKSSFRTSANVKEIKLYSMNKKSLEERFARITEKTDCWTAGWGMTVKGSDETSRYLKILKLRFVPYSKCRSMMLSLDPRFKTIDIFKNGQICAQAVKKFDIIYGGDSGGPLVCDGQLVGVSSYFLLRTDNDMPIVFAKVSEFTEWYGGIAHRSVDSSAPVQQIGLVFLVMINLVEIETL</sequence>
<accession>A0ABN7BFY4</accession>
<dbReference type="InterPro" id="IPR001254">
    <property type="entry name" value="Trypsin_dom"/>
</dbReference>
<protein>
    <recommendedName>
        <fullName evidence="4">Peptidase S1 domain-containing protein</fullName>
    </recommendedName>
</protein>
<keyword evidence="1" id="KW-1015">Disulfide bond</keyword>
<dbReference type="PROSITE" id="PS50240">
    <property type="entry name" value="TRYPSIN_DOM"/>
    <property type="match status" value="1"/>
</dbReference>
<feature type="domain" description="Peptidase S1" evidence="4">
    <location>
        <begin position="27"/>
        <end position="282"/>
    </location>
</feature>
<evidence type="ECO:0000256" key="2">
    <source>
        <dbReference type="ARBA" id="ARBA00024195"/>
    </source>
</evidence>
<feature type="chain" id="PRO_5045471289" description="Peptidase S1 domain-containing protein" evidence="3">
    <location>
        <begin position="22"/>
        <end position="310"/>
    </location>
</feature>